<accession>A0ABN9WNX8</accession>
<dbReference type="EMBL" id="CAUYUJ010019060">
    <property type="protein sequence ID" value="CAK0888356.1"/>
    <property type="molecule type" value="Genomic_DNA"/>
</dbReference>
<dbReference type="Proteomes" id="UP001189429">
    <property type="component" value="Unassembled WGS sequence"/>
</dbReference>
<name>A0ABN9WNX8_9DINO</name>
<organism evidence="1 2">
    <name type="scientific">Prorocentrum cordatum</name>
    <dbReference type="NCBI Taxonomy" id="2364126"/>
    <lineage>
        <taxon>Eukaryota</taxon>
        <taxon>Sar</taxon>
        <taxon>Alveolata</taxon>
        <taxon>Dinophyceae</taxon>
        <taxon>Prorocentrales</taxon>
        <taxon>Prorocentraceae</taxon>
        <taxon>Prorocentrum</taxon>
    </lineage>
</organism>
<evidence type="ECO:0000313" key="1">
    <source>
        <dbReference type="EMBL" id="CAK0888356.1"/>
    </source>
</evidence>
<gene>
    <name evidence="1" type="ORF">PCOR1329_LOCUS69166</name>
</gene>
<protein>
    <submittedName>
        <fullName evidence="1">Uncharacterized protein</fullName>
    </submittedName>
</protein>
<keyword evidence="2" id="KW-1185">Reference proteome</keyword>
<proteinExistence type="predicted"/>
<evidence type="ECO:0000313" key="2">
    <source>
        <dbReference type="Proteomes" id="UP001189429"/>
    </source>
</evidence>
<comment type="caution">
    <text evidence="1">The sequence shown here is derived from an EMBL/GenBank/DDBJ whole genome shotgun (WGS) entry which is preliminary data.</text>
</comment>
<reference evidence="1" key="1">
    <citation type="submission" date="2023-10" db="EMBL/GenBank/DDBJ databases">
        <authorList>
            <person name="Chen Y."/>
            <person name="Shah S."/>
            <person name="Dougan E. K."/>
            <person name="Thang M."/>
            <person name="Chan C."/>
        </authorList>
    </citation>
    <scope>NUCLEOTIDE SEQUENCE [LARGE SCALE GENOMIC DNA]</scope>
</reference>
<sequence>MFTDGRCQLACPCQTPEQQQSDMAMFQEIFGAGGHFPLSNLACVGVEVQVSERNKIKLEIVMGPVFSFTAAGCADVLKAFPILPAPPFFGEVTIAGQILVDVLEFDALDPNSSVCLVGSASLEFDFGVDLWIIQISLLKAGLEVGVKYDPNIPGCAAIVYGTIFVQFLILKLSMQLRYHTELQDLSLHLHVSVNIKILFWSITEDIGSWRLIG</sequence>